<organism evidence="5 6">
    <name type="scientific">Nocardia aurea</name>
    <dbReference type="NCBI Taxonomy" id="2144174"/>
    <lineage>
        <taxon>Bacteria</taxon>
        <taxon>Bacillati</taxon>
        <taxon>Actinomycetota</taxon>
        <taxon>Actinomycetes</taxon>
        <taxon>Mycobacteriales</taxon>
        <taxon>Nocardiaceae</taxon>
        <taxon>Nocardia</taxon>
    </lineage>
</organism>
<keyword evidence="6" id="KW-1185">Reference proteome</keyword>
<dbReference type="InterPro" id="IPR028081">
    <property type="entry name" value="Leu-bd"/>
</dbReference>
<dbReference type="PROSITE" id="PS51257">
    <property type="entry name" value="PROKAR_LIPOPROTEIN"/>
    <property type="match status" value="1"/>
</dbReference>
<dbReference type="EMBL" id="JBFAKC010000004">
    <property type="protein sequence ID" value="MEV0707714.1"/>
    <property type="molecule type" value="Genomic_DNA"/>
</dbReference>
<evidence type="ECO:0000256" key="1">
    <source>
        <dbReference type="ARBA" id="ARBA00010062"/>
    </source>
</evidence>
<evidence type="ECO:0000313" key="5">
    <source>
        <dbReference type="EMBL" id="MEV0707714.1"/>
    </source>
</evidence>
<feature type="signal peptide" evidence="3">
    <location>
        <begin position="1"/>
        <end position="23"/>
    </location>
</feature>
<evidence type="ECO:0000256" key="2">
    <source>
        <dbReference type="ARBA" id="ARBA00022729"/>
    </source>
</evidence>
<proteinExistence type="inferred from homology"/>
<evidence type="ECO:0000259" key="4">
    <source>
        <dbReference type="Pfam" id="PF13458"/>
    </source>
</evidence>
<feature type="chain" id="PRO_5046278384" evidence="3">
    <location>
        <begin position="24"/>
        <end position="457"/>
    </location>
</feature>
<dbReference type="PANTHER" id="PTHR30483">
    <property type="entry name" value="LEUCINE-SPECIFIC-BINDING PROTEIN"/>
    <property type="match status" value="1"/>
</dbReference>
<keyword evidence="2 3" id="KW-0732">Signal</keyword>
<dbReference type="Gene3D" id="3.40.50.2300">
    <property type="match status" value="3"/>
</dbReference>
<dbReference type="Pfam" id="PF13458">
    <property type="entry name" value="Peripla_BP_6"/>
    <property type="match status" value="1"/>
</dbReference>
<comment type="caution">
    <text evidence="5">The sequence shown here is derived from an EMBL/GenBank/DDBJ whole genome shotgun (WGS) entry which is preliminary data.</text>
</comment>
<dbReference type="PANTHER" id="PTHR30483:SF6">
    <property type="entry name" value="PERIPLASMIC BINDING PROTEIN OF ABC TRANSPORTER FOR NATURAL AMINO ACIDS"/>
    <property type="match status" value="1"/>
</dbReference>
<accession>A0ABV3FQM9</accession>
<sequence length="457" mass="48439">MKSQRIVIAVVAMALLVAGCGRSGTGEEAAGPTAPSVSSGDFGDLSDVCKGGSPSGTPAQGVRATEIKVGVFSDVGFTKQPEFVDAAKAFTSWCNAAGGINGRKLVYEVRDTNLLEVRPRMLDACREDFALVGGGAALDGLGVKDRLSCLLPEFPAQVSQSQNLQSDLQVSALTSTYAHYEPYFGFRKWLLNEAYPESAGAVGIINGDSPVTKVLGDKAVEAIKAAGGTVTYSDLYPASGVSDWTPYAQSIKNKNVKGLVFYGDFRQLGKLEDVLSGMNYKLDWIDPTNNAYNPQFLQAAAQSVGVQNNVVDLTGAVPIEAATSSPAMAQLHDIFEKYAPGAELALGSVRALSSWLLFAKAASSCGDQLTRRCVLEAATKQTAWTGGGLHTARDLSNKDAAPDCFNVMRATTTGWKQADFEPDRGLFRCDVTPYRYTAEYGAATTLADVGKSLDDVK</sequence>
<protein>
    <submittedName>
        <fullName evidence="5">ABC transporter substrate-binding protein</fullName>
    </submittedName>
</protein>
<evidence type="ECO:0000313" key="6">
    <source>
        <dbReference type="Proteomes" id="UP001551695"/>
    </source>
</evidence>
<feature type="domain" description="Leucine-binding protein" evidence="4">
    <location>
        <begin position="201"/>
        <end position="411"/>
    </location>
</feature>
<dbReference type="InterPro" id="IPR028082">
    <property type="entry name" value="Peripla_BP_I"/>
</dbReference>
<dbReference type="RefSeq" id="WP_357781715.1">
    <property type="nucleotide sequence ID" value="NZ_JBFAKC010000004.1"/>
</dbReference>
<reference evidence="5 6" key="1">
    <citation type="submission" date="2024-06" db="EMBL/GenBank/DDBJ databases">
        <title>The Natural Products Discovery Center: Release of the First 8490 Sequenced Strains for Exploring Actinobacteria Biosynthetic Diversity.</title>
        <authorList>
            <person name="Kalkreuter E."/>
            <person name="Kautsar S.A."/>
            <person name="Yang D."/>
            <person name="Bader C.D."/>
            <person name="Teijaro C.N."/>
            <person name="Fluegel L."/>
            <person name="Davis C.M."/>
            <person name="Simpson J.R."/>
            <person name="Lauterbach L."/>
            <person name="Steele A.D."/>
            <person name="Gui C."/>
            <person name="Meng S."/>
            <person name="Li G."/>
            <person name="Viehrig K."/>
            <person name="Ye F."/>
            <person name="Su P."/>
            <person name="Kiefer A.F."/>
            <person name="Nichols A."/>
            <person name="Cepeda A.J."/>
            <person name="Yan W."/>
            <person name="Fan B."/>
            <person name="Jiang Y."/>
            <person name="Adhikari A."/>
            <person name="Zheng C.-J."/>
            <person name="Schuster L."/>
            <person name="Cowan T.M."/>
            <person name="Smanski M.J."/>
            <person name="Chevrette M.G."/>
            <person name="De Carvalho L.P.S."/>
            <person name="Shen B."/>
        </authorList>
    </citation>
    <scope>NUCLEOTIDE SEQUENCE [LARGE SCALE GENOMIC DNA]</scope>
    <source>
        <strain evidence="5 6">NPDC050403</strain>
    </source>
</reference>
<name>A0ABV3FQM9_9NOCA</name>
<evidence type="ECO:0000256" key="3">
    <source>
        <dbReference type="SAM" id="SignalP"/>
    </source>
</evidence>
<dbReference type="Proteomes" id="UP001551695">
    <property type="component" value="Unassembled WGS sequence"/>
</dbReference>
<dbReference type="InterPro" id="IPR051010">
    <property type="entry name" value="BCAA_transport"/>
</dbReference>
<dbReference type="SUPFAM" id="SSF53822">
    <property type="entry name" value="Periplasmic binding protein-like I"/>
    <property type="match status" value="1"/>
</dbReference>
<comment type="similarity">
    <text evidence="1">Belongs to the leucine-binding protein family.</text>
</comment>
<gene>
    <name evidence="5" type="ORF">AB0I48_09140</name>
</gene>